<evidence type="ECO:0000313" key="3">
    <source>
        <dbReference type="EMBL" id="SDJ99070.1"/>
    </source>
</evidence>
<reference evidence="3 4" key="1">
    <citation type="submission" date="2016-10" db="EMBL/GenBank/DDBJ databases">
        <authorList>
            <person name="de Groot N.N."/>
        </authorList>
    </citation>
    <scope>NUCLEOTIDE SEQUENCE [LARGE SCALE GENOMIC DNA]</scope>
    <source>
        <strain evidence="3 4">DSM 25294</strain>
    </source>
</reference>
<evidence type="ECO:0000313" key="4">
    <source>
        <dbReference type="Proteomes" id="UP000199382"/>
    </source>
</evidence>
<dbReference type="Pfam" id="PF02698">
    <property type="entry name" value="DUF218"/>
    <property type="match status" value="1"/>
</dbReference>
<name>A0A1G8YAJ5_9RHOB</name>
<dbReference type="Proteomes" id="UP000199382">
    <property type="component" value="Unassembled WGS sequence"/>
</dbReference>
<feature type="region of interest" description="Disordered" evidence="1">
    <location>
        <begin position="1"/>
        <end position="24"/>
    </location>
</feature>
<keyword evidence="4" id="KW-1185">Reference proteome</keyword>
<dbReference type="InterPro" id="IPR003848">
    <property type="entry name" value="DUF218"/>
</dbReference>
<dbReference type="RefSeq" id="WP_244520736.1">
    <property type="nucleotide sequence ID" value="NZ_FNEK01000028.1"/>
</dbReference>
<dbReference type="Gene3D" id="3.40.50.620">
    <property type="entry name" value="HUPs"/>
    <property type="match status" value="1"/>
</dbReference>
<evidence type="ECO:0000259" key="2">
    <source>
        <dbReference type="Pfam" id="PF02698"/>
    </source>
</evidence>
<feature type="domain" description="DUF218" evidence="2">
    <location>
        <begin position="33"/>
        <end position="174"/>
    </location>
</feature>
<gene>
    <name evidence="3" type="ORF">SAMN04488026_102847</name>
</gene>
<organism evidence="3 4">
    <name type="scientific">Aliiruegeria lutimaris</name>
    <dbReference type="NCBI Taxonomy" id="571298"/>
    <lineage>
        <taxon>Bacteria</taxon>
        <taxon>Pseudomonadati</taxon>
        <taxon>Pseudomonadota</taxon>
        <taxon>Alphaproteobacteria</taxon>
        <taxon>Rhodobacterales</taxon>
        <taxon>Roseobacteraceae</taxon>
        <taxon>Aliiruegeria</taxon>
    </lineage>
</organism>
<protein>
    <submittedName>
        <fullName evidence="3">DUF218 domain-containing protein</fullName>
    </submittedName>
</protein>
<dbReference type="AlphaFoldDB" id="A0A1G8YAJ5"/>
<proteinExistence type="predicted"/>
<dbReference type="CDD" id="cd06259">
    <property type="entry name" value="YdcF-like"/>
    <property type="match status" value="1"/>
</dbReference>
<dbReference type="InterPro" id="IPR051599">
    <property type="entry name" value="Cell_Envelope_Assoc"/>
</dbReference>
<dbReference type="InterPro" id="IPR014729">
    <property type="entry name" value="Rossmann-like_a/b/a_fold"/>
</dbReference>
<dbReference type="PANTHER" id="PTHR30336">
    <property type="entry name" value="INNER MEMBRANE PROTEIN, PROBABLE PERMEASE"/>
    <property type="match status" value="1"/>
</dbReference>
<evidence type="ECO:0000256" key="1">
    <source>
        <dbReference type="SAM" id="MobiDB-lite"/>
    </source>
</evidence>
<dbReference type="EMBL" id="FNEK01000028">
    <property type="protein sequence ID" value="SDJ99070.1"/>
    <property type="molecule type" value="Genomic_DNA"/>
</dbReference>
<dbReference type="GO" id="GO:0005886">
    <property type="term" value="C:plasma membrane"/>
    <property type="evidence" value="ECO:0007669"/>
    <property type="project" value="TreeGrafter"/>
</dbReference>
<accession>A0A1G8YAJ5</accession>
<dbReference type="STRING" id="571298.SAMN04488026_102847"/>
<dbReference type="PANTHER" id="PTHR30336:SF20">
    <property type="entry name" value="DUF218 DOMAIN-CONTAINING PROTEIN"/>
    <property type="match status" value="1"/>
</dbReference>
<sequence length="189" mass="20300">MSDPHPELPPAASPTTNERAAIPPATPDTRLVAALVLGAAVWADGQPSPTLRRRALHAARLFRDGHVTHIIGCGGLGKNPPSEASVIAGICRQAGIPEAAIRQEAHSMRTLENIAYARPILQEIGTHQVCIVTDGYHLPRARLIARRLGLSCMDAPPVPPGPLTARKLKTMLREAFAYLWYLLRAPSAP</sequence>